<evidence type="ECO:0000313" key="5">
    <source>
        <dbReference type="RefSeq" id="XP_015595121.1"/>
    </source>
</evidence>
<dbReference type="KEGG" id="ccin:107267658"/>
<reference evidence="5" key="1">
    <citation type="submission" date="2025-08" db="UniProtKB">
        <authorList>
            <consortium name="RefSeq"/>
        </authorList>
    </citation>
    <scope>IDENTIFICATION</scope>
</reference>
<dbReference type="InterPro" id="IPR039131">
    <property type="entry name" value="NDUFAF1"/>
</dbReference>
<dbReference type="GeneID" id="107267658"/>
<dbReference type="InterPro" id="IPR008979">
    <property type="entry name" value="Galactose-bd-like_sf"/>
</dbReference>
<evidence type="ECO:0000256" key="2">
    <source>
        <dbReference type="SAM" id="SignalP"/>
    </source>
</evidence>
<comment type="similarity">
    <text evidence="1">Belongs to the CIA30 family.</text>
</comment>
<dbReference type="PANTHER" id="PTHR13194">
    <property type="entry name" value="COMPLEX I INTERMEDIATE-ASSOCIATED PROTEIN 30"/>
    <property type="match status" value="1"/>
</dbReference>
<dbReference type="GO" id="GO:0010257">
    <property type="term" value="P:NADH dehydrogenase complex assembly"/>
    <property type="evidence" value="ECO:0007669"/>
    <property type="project" value="TreeGrafter"/>
</dbReference>
<dbReference type="SUPFAM" id="SSF49785">
    <property type="entry name" value="Galactose-binding domain-like"/>
    <property type="match status" value="1"/>
</dbReference>
<name>A0AAJ7BV46_CEPCN</name>
<dbReference type="Pfam" id="PF08547">
    <property type="entry name" value="CIA30"/>
    <property type="match status" value="1"/>
</dbReference>
<dbReference type="Proteomes" id="UP000694920">
    <property type="component" value="Unplaced"/>
</dbReference>
<feature type="chain" id="PRO_5042471950" evidence="2">
    <location>
        <begin position="27"/>
        <end position="208"/>
    </location>
</feature>
<keyword evidence="2" id="KW-0732">Signal</keyword>
<organism evidence="4 5">
    <name type="scientific">Cephus cinctus</name>
    <name type="common">Wheat stem sawfly</name>
    <dbReference type="NCBI Taxonomy" id="211228"/>
    <lineage>
        <taxon>Eukaryota</taxon>
        <taxon>Metazoa</taxon>
        <taxon>Ecdysozoa</taxon>
        <taxon>Arthropoda</taxon>
        <taxon>Hexapoda</taxon>
        <taxon>Insecta</taxon>
        <taxon>Pterygota</taxon>
        <taxon>Neoptera</taxon>
        <taxon>Endopterygota</taxon>
        <taxon>Hymenoptera</taxon>
        <taxon>Cephoidea</taxon>
        <taxon>Cephidae</taxon>
        <taxon>Cephus</taxon>
    </lineage>
</organism>
<dbReference type="PANTHER" id="PTHR13194:SF19">
    <property type="entry name" value="NAD(P)-BINDING ROSSMANN-FOLD SUPERFAMILY PROTEIN"/>
    <property type="match status" value="1"/>
</dbReference>
<keyword evidence="4" id="KW-1185">Reference proteome</keyword>
<dbReference type="Gene3D" id="2.60.120.430">
    <property type="entry name" value="Galactose-binding lectin"/>
    <property type="match status" value="1"/>
</dbReference>
<dbReference type="AlphaFoldDB" id="A0AAJ7BV46"/>
<dbReference type="InterPro" id="IPR013857">
    <property type="entry name" value="NADH-UbQ_OxRdtase-assoc_prot30"/>
</dbReference>
<evidence type="ECO:0000259" key="3">
    <source>
        <dbReference type="Pfam" id="PF08547"/>
    </source>
</evidence>
<feature type="signal peptide" evidence="2">
    <location>
        <begin position="1"/>
        <end position="26"/>
    </location>
</feature>
<evidence type="ECO:0000313" key="4">
    <source>
        <dbReference type="Proteomes" id="UP000694920"/>
    </source>
</evidence>
<protein>
    <submittedName>
        <fullName evidence="5">Uncharacterized protein LOC107267658</fullName>
    </submittedName>
</protein>
<dbReference type="GO" id="GO:0051082">
    <property type="term" value="F:unfolded protein binding"/>
    <property type="evidence" value="ECO:0007669"/>
    <property type="project" value="TreeGrafter"/>
</dbReference>
<evidence type="ECO:0000256" key="1">
    <source>
        <dbReference type="ARBA" id="ARBA00007884"/>
    </source>
</evidence>
<gene>
    <name evidence="5" type="primary">LOC107267658</name>
</gene>
<sequence>MSSGSSLIKFMGLAIGIILLSDATNGDSITLFDFTTISNLDNWSEQSDTVRTVGKSKATLVLETTQVFQRAILFTLLNVLPSGAAFAGMRTRVSFDLSPYENITITCRAQGNNSNYKIVLRHENLTSNADPTYEAFFEVPTLDKEFQTVNIPLTDFKAYFRGQEVPNAKSLNTANITMFGLQMYAGVYLPIKQSGVSSLEIDTISATS</sequence>
<accession>A0AAJ7BV46</accession>
<feature type="domain" description="NADH:ubiquinone oxidoreductase intermediate-associated protein 30" evidence="3">
    <location>
        <begin position="32"/>
        <end position="201"/>
    </location>
</feature>
<dbReference type="RefSeq" id="XP_015595121.1">
    <property type="nucleotide sequence ID" value="XM_015739635.2"/>
</dbReference>
<proteinExistence type="inferred from homology"/>